<comment type="subcellular location">
    <subcellularLocation>
        <location evidence="1">Periplasm</location>
    </subcellularLocation>
</comment>
<dbReference type="SUPFAM" id="SSF53850">
    <property type="entry name" value="Periplasmic binding protein-like II"/>
    <property type="match status" value="1"/>
</dbReference>
<dbReference type="InterPro" id="IPR030678">
    <property type="entry name" value="Peptide/Ni-bd"/>
</dbReference>
<dbReference type="Gene3D" id="3.40.190.10">
    <property type="entry name" value="Periplasmic binding protein-like II"/>
    <property type="match status" value="1"/>
</dbReference>
<comment type="similarity">
    <text evidence="2">Belongs to the bacterial solute-binding protein 5 family.</text>
</comment>
<evidence type="ECO:0000313" key="5">
    <source>
        <dbReference type="EMBL" id="GGK20642.1"/>
    </source>
</evidence>
<dbReference type="AlphaFoldDB" id="A0A917Q4I7"/>
<feature type="signal peptide" evidence="3">
    <location>
        <begin position="1"/>
        <end position="25"/>
    </location>
</feature>
<evidence type="ECO:0000256" key="3">
    <source>
        <dbReference type="SAM" id="SignalP"/>
    </source>
</evidence>
<gene>
    <name evidence="5" type="ORF">GCM10011322_04170</name>
</gene>
<reference evidence="5 6" key="1">
    <citation type="journal article" date="2014" name="Int. J. Syst. Evol. Microbiol.">
        <title>Complete genome sequence of Corynebacterium casei LMG S-19264T (=DSM 44701T), isolated from a smear-ripened cheese.</title>
        <authorList>
            <consortium name="US DOE Joint Genome Institute (JGI-PGF)"/>
            <person name="Walter F."/>
            <person name="Albersmeier A."/>
            <person name="Kalinowski J."/>
            <person name="Ruckert C."/>
        </authorList>
    </citation>
    <scope>NUCLEOTIDE SEQUENCE [LARGE SCALE GENOMIC DNA]</scope>
    <source>
        <strain evidence="5 6">CGMCC 1.9161</strain>
    </source>
</reference>
<protein>
    <submittedName>
        <fullName evidence="5">Transporter</fullName>
    </submittedName>
</protein>
<dbReference type="EMBL" id="BMMF01000001">
    <property type="protein sequence ID" value="GGK20642.1"/>
    <property type="molecule type" value="Genomic_DNA"/>
</dbReference>
<evidence type="ECO:0000256" key="1">
    <source>
        <dbReference type="ARBA" id="ARBA00004418"/>
    </source>
</evidence>
<comment type="caution">
    <text evidence="5">The sequence shown here is derived from an EMBL/GenBank/DDBJ whole genome shotgun (WGS) entry which is preliminary data.</text>
</comment>
<dbReference type="RefSeq" id="WP_244645052.1">
    <property type="nucleotide sequence ID" value="NZ_BMMF01000001.1"/>
</dbReference>
<dbReference type="CDD" id="cd08498">
    <property type="entry name" value="PBP2_NikA_DppA_OppA_like_2"/>
    <property type="match status" value="1"/>
</dbReference>
<feature type="domain" description="Solute-binding protein family 5" evidence="4">
    <location>
        <begin position="68"/>
        <end position="451"/>
    </location>
</feature>
<dbReference type="Gene3D" id="3.10.105.10">
    <property type="entry name" value="Dipeptide-binding Protein, Domain 3"/>
    <property type="match status" value="1"/>
</dbReference>
<sequence length="538" mass="59165">MTPHMRRGRLLGALAFTLLAGTASAEDLTIALSSEPTAVDPHYHDLSSNNALTMHVFDALLTTDAQQKVQPNLATRWTNEGPTTWRFELRDDVVFSDGTPFTAEDVIFSYCRVLNNETAVSGSFDEAIKNMASIETPDDHTLVFETNEPDPLLPIRLAQIAIISDEIVEHGEISFDPESACGVTGAWPTVNDFNDGSVAVGTGPYAIESYVKGSGIDLVRNERYFGETPEWERVSFKPVPNAGPRLAGLLSGDYDVIENPAARDLSRIEGSDDYEYVITPSSRVIYLQLDMRDDSPFVDAPDGSNPFQDVRVRRAMSMAIDREAIVERIMDDAAAPANQFLPAGMFGTIADAPALEYDPERARELLAEAGYPDGFSVTFHATNDRYINDAQVAQAVAQFFTRIGIETELDAMTRSIFFSRRSGREFSLSMGGWGSDTGEASSFLRQWVPTTDDVAGLGGSNYGGWSDPEFDVVLREAIATMDDAEREALLQQAGARVLEQMPYIPLHYESTIWAFRSGLDYQGRADQYTLATAITSDE</sequence>
<dbReference type="PIRSF" id="PIRSF002741">
    <property type="entry name" value="MppA"/>
    <property type="match status" value="1"/>
</dbReference>
<keyword evidence="6" id="KW-1185">Reference proteome</keyword>
<evidence type="ECO:0000259" key="4">
    <source>
        <dbReference type="Pfam" id="PF00496"/>
    </source>
</evidence>
<dbReference type="GO" id="GO:0043190">
    <property type="term" value="C:ATP-binding cassette (ABC) transporter complex"/>
    <property type="evidence" value="ECO:0007669"/>
    <property type="project" value="InterPro"/>
</dbReference>
<proteinExistence type="inferred from homology"/>
<name>A0A917Q4I7_9HYPH</name>
<dbReference type="InterPro" id="IPR000914">
    <property type="entry name" value="SBP_5_dom"/>
</dbReference>
<evidence type="ECO:0000256" key="2">
    <source>
        <dbReference type="ARBA" id="ARBA00005695"/>
    </source>
</evidence>
<keyword evidence="3" id="KW-0732">Signal</keyword>
<organism evidence="5 6">
    <name type="scientific">Salinarimonas ramus</name>
    <dbReference type="NCBI Taxonomy" id="690164"/>
    <lineage>
        <taxon>Bacteria</taxon>
        <taxon>Pseudomonadati</taxon>
        <taxon>Pseudomonadota</taxon>
        <taxon>Alphaproteobacteria</taxon>
        <taxon>Hyphomicrobiales</taxon>
        <taxon>Salinarimonadaceae</taxon>
        <taxon>Salinarimonas</taxon>
    </lineage>
</organism>
<dbReference type="GO" id="GO:0030288">
    <property type="term" value="C:outer membrane-bounded periplasmic space"/>
    <property type="evidence" value="ECO:0007669"/>
    <property type="project" value="UniProtKB-ARBA"/>
</dbReference>
<dbReference type="Proteomes" id="UP000600449">
    <property type="component" value="Unassembled WGS sequence"/>
</dbReference>
<evidence type="ECO:0000313" key="6">
    <source>
        <dbReference type="Proteomes" id="UP000600449"/>
    </source>
</evidence>
<dbReference type="PANTHER" id="PTHR30290">
    <property type="entry name" value="PERIPLASMIC BINDING COMPONENT OF ABC TRANSPORTER"/>
    <property type="match status" value="1"/>
</dbReference>
<dbReference type="Pfam" id="PF00496">
    <property type="entry name" value="SBP_bac_5"/>
    <property type="match status" value="1"/>
</dbReference>
<accession>A0A917Q4I7</accession>
<feature type="chain" id="PRO_5037962721" evidence="3">
    <location>
        <begin position="26"/>
        <end position="538"/>
    </location>
</feature>
<dbReference type="GO" id="GO:0015833">
    <property type="term" value="P:peptide transport"/>
    <property type="evidence" value="ECO:0007669"/>
    <property type="project" value="TreeGrafter"/>
</dbReference>
<dbReference type="GO" id="GO:1904680">
    <property type="term" value="F:peptide transmembrane transporter activity"/>
    <property type="evidence" value="ECO:0007669"/>
    <property type="project" value="TreeGrafter"/>
</dbReference>
<dbReference type="InterPro" id="IPR039424">
    <property type="entry name" value="SBP_5"/>
</dbReference>